<reference evidence="1" key="2">
    <citation type="submission" date="2023-02" db="EMBL/GenBank/DDBJ databases">
        <authorList>
            <person name="Rayyan A."/>
            <person name="Meyer T."/>
            <person name="Kyndt J.A."/>
        </authorList>
    </citation>
    <scope>NUCLEOTIDE SEQUENCE</scope>
    <source>
        <strain evidence="1">DSM 9987</strain>
    </source>
</reference>
<evidence type="ECO:0000313" key="1">
    <source>
        <dbReference type="EMBL" id="MDC7785308.1"/>
    </source>
</evidence>
<protein>
    <submittedName>
        <fullName evidence="1">Uncharacterized protein</fullName>
    </submittedName>
</protein>
<accession>A0ABT5J6M9</accession>
<sequence length="108" mass="11937">MASDKFSTLLHLVERKAFDPVMRAGPDGRSDADKAKLAEVKRKTGAEIERYRGYGSAEALVTNFKRDLHSDAARKVHADLRSLDLPTIADIRDEVEKKARELGVESGA</sequence>
<gene>
    <name evidence="1" type="ORF">PQJ73_06400</name>
</gene>
<organism evidence="1 2">
    <name type="scientific">Rhodoplanes tepidamans</name>
    <name type="common">Rhodoplanes cryptolactis</name>
    <dbReference type="NCBI Taxonomy" id="200616"/>
    <lineage>
        <taxon>Bacteria</taxon>
        <taxon>Pseudomonadati</taxon>
        <taxon>Pseudomonadota</taxon>
        <taxon>Alphaproteobacteria</taxon>
        <taxon>Hyphomicrobiales</taxon>
        <taxon>Nitrobacteraceae</taxon>
        <taxon>Rhodoplanes</taxon>
    </lineage>
</organism>
<evidence type="ECO:0000313" key="2">
    <source>
        <dbReference type="Proteomes" id="UP001165652"/>
    </source>
</evidence>
<keyword evidence="2" id="KW-1185">Reference proteome</keyword>
<name>A0ABT5J6M9_RHOTP</name>
<dbReference type="RefSeq" id="WP_272776151.1">
    <property type="nucleotide sequence ID" value="NZ_JAQQLI010000006.1"/>
</dbReference>
<reference evidence="1" key="1">
    <citation type="journal article" date="2023" name="Microbiol Resour">
        <title>Genome Sequences of Rhodoplanes serenus and Two Thermotolerant Strains, Rhodoplanes tepidamans and 'Rhodoplanes cryptolactis,' Further Refine the Genus.</title>
        <authorList>
            <person name="Rayyan A.A."/>
            <person name="Kyndt J.A."/>
        </authorList>
    </citation>
    <scope>NUCLEOTIDE SEQUENCE</scope>
    <source>
        <strain evidence="1">DSM 9987</strain>
    </source>
</reference>
<proteinExistence type="predicted"/>
<comment type="caution">
    <text evidence="1">The sequence shown here is derived from an EMBL/GenBank/DDBJ whole genome shotgun (WGS) entry which is preliminary data.</text>
</comment>
<dbReference type="EMBL" id="JAQQLI010000006">
    <property type="protein sequence ID" value="MDC7785308.1"/>
    <property type="molecule type" value="Genomic_DNA"/>
</dbReference>
<dbReference type="Proteomes" id="UP001165652">
    <property type="component" value="Unassembled WGS sequence"/>
</dbReference>